<dbReference type="InterPro" id="IPR020845">
    <property type="entry name" value="AMP-binding_CS"/>
</dbReference>
<feature type="domain" description="AMP-binding enzyme C-terminal" evidence="4">
    <location>
        <begin position="562"/>
        <end position="637"/>
    </location>
</feature>
<dbReference type="PROSITE" id="PS00455">
    <property type="entry name" value="AMP_BINDING"/>
    <property type="match status" value="1"/>
</dbReference>
<dbReference type="OrthoDB" id="2962993at2759"/>
<accession>A0A6J1P1Z5</accession>
<evidence type="ECO:0000259" key="4">
    <source>
        <dbReference type="Pfam" id="PF13193"/>
    </source>
</evidence>
<evidence type="ECO:0000256" key="2">
    <source>
        <dbReference type="SAM" id="MobiDB-lite"/>
    </source>
</evidence>
<dbReference type="InterPro" id="IPR025110">
    <property type="entry name" value="AMP-bd_C"/>
</dbReference>
<organism evidence="5 6">
    <name type="scientific">Bicyclus anynana</name>
    <name type="common">Squinting bush brown butterfly</name>
    <dbReference type="NCBI Taxonomy" id="110368"/>
    <lineage>
        <taxon>Eukaryota</taxon>
        <taxon>Metazoa</taxon>
        <taxon>Ecdysozoa</taxon>
        <taxon>Arthropoda</taxon>
        <taxon>Hexapoda</taxon>
        <taxon>Insecta</taxon>
        <taxon>Pterygota</taxon>
        <taxon>Neoptera</taxon>
        <taxon>Endopterygota</taxon>
        <taxon>Lepidoptera</taxon>
        <taxon>Glossata</taxon>
        <taxon>Ditrysia</taxon>
        <taxon>Papilionoidea</taxon>
        <taxon>Nymphalidae</taxon>
        <taxon>Satyrinae</taxon>
        <taxon>Satyrini</taxon>
        <taxon>Mycalesina</taxon>
        <taxon>Bicyclus</taxon>
    </lineage>
</organism>
<dbReference type="InterPro" id="IPR000873">
    <property type="entry name" value="AMP-dep_synth/lig_dom"/>
</dbReference>
<dbReference type="RefSeq" id="XP_023951373.2">
    <property type="nucleotide sequence ID" value="XM_024095605.2"/>
</dbReference>
<gene>
    <name evidence="6" type="primary">LOC112055475</name>
</gene>
<name>A0A6J1P1Z5_BICAN</name>
<dbReference type="PANTHER" id="PTHR43201">
    <property type="entry name" value="ACYL-COA SYNTHETASE"/>
    <property type="match status" value="1"/>
</dbReference>
<evidence type="ECO:0000259" key="3">
    <source>
        <dbReference type="Pfam" id="PF00501"/>
    </source>
</evidence>
<dbReference type="GO" id="GO:0006631">
    <property type="term" value="P:fatty acid metabolic process"/>
    <property type="evidence" value="ECO:0007669"/>
    <property type="project" value="TreeGrafter"/>
</dbReference>
<proteinExistence type="inferred from homology"/>
<dbReference type="KEGG" id="bany:112055475"/>
<dbReference type="SUPFAM" id="SSF56801">
    <property type="entry name" value="Acetyl-CoA synthetase-like"/>
    <property type="match status" value="1"/>
</dbReference>
<dbReference type="PANTHER" id="PTHR43201:SF8">
    <property type="entry name" value="ACYL-COA SYNTHETASE FAMILY MEMBER 3"/>
    <property type="match status" value="1"/>
</dbReference>
<sequence>MEFPIRSLRIINRLLRKPFGFSAYRCVSNTAVKEEATSELLTSFNQDIKSGGAVPVFRRALLFPSRVALQDDFGTYTYAALYEAATALSKDIAAQLSGETEYTISYMCSNDASHIVVQWAIWMTGNIAVPLTPLHPAEMLKYYITDSGSKLIICLQDYEKILRPVSEELAKPLLVVYRPKDGTDDQGKGGQGIDGQGIDSQSNDDELKEILRRMKLGKDDQMKDFSISDVGPSNIWYGGTEAMLIYTSGTTSKPKGVVWTHRMLSTQISSLHAAWQYCAQDVVLHTLPLHHIHGQLNSLNASLAAGARIRMLPSFVSHSVWARLLGTGEREDARVSVWHGVPAMYARLAADYDKMFADKKTRDYVRATLSARMRLMCAGSAALPESLFKKWEEISGMRLLERYGMSECGMALSNPYRPVEGRTLGCVGLPLPGVSARLAAATDNGLDPLVTVESPDPDTQISVDRLGLTSNKESYEGTWKTSVAEHKLSKDGVFEGELLLKGPAVFSRYWNRAPQLESPDFTDDEWFRTGDTASFSDNKFKILGRTSIDIIKTGGYKVSALQVESAILEHPSVADAAVLGIDDDNYGEIIATVVVLKEKASLTLKELKDDAGKRLAPYQLPKTMLIVDQMPRNAMGKLDKKVIKQQFGDKLVMKKK</sequence>
<dbReference type="InterPro" id="IPR042099">
    <property type="entry name" value="ANL_N_sf"/>
</dbReference>
<dbReference type="AlphaFoldDB" id="A0A6J1P1Z5"/>
<dbReference type="Gene3D" id="3.40.50.12780">
    <property type="entry name" value="N-terminal domain of ligase-like"/>
    <property type="match status" value="1"/>
</dbReference>
<feature type="domain" description="AMP-dependent synthetase/ligase" evidence="3">
    <location>
        <begin position="58"/>
        <end position="439"/>
    </location>
</feature>
<dbReference type="Gene3D" id="3.30.300.30">
    <property type="match status" value="1"/>
</dbReference>
<comment type="similarity">
    <text evidence="1">Belongs to the ATP-dependent AMP-binding enzyme family.</text>
</comment>
<evidence type="ECO:0000313" key="5">
    <source>
        <dbReference type="Proteomes" id="UP001652582"/>
    </source>
</evidence>
<feature type="region of interest" description="Disordered" evidence="2">
    <location>
        <begin position="181"/>
        <end position="204"/>
    </location>
</feature>
<evidence type="ECO:0000256" key="1">
    <source>
        <dbReference type="ARBA" id="ARBA00006432"/>
    </source>
</evidence>
<reference evidence="5" key="1">
    <citation type="submission" date="2025-05" db="UniProtKB">
        <authorList>
            <consortium name="RefSeq"/>
        </authorList>
    </citation>
    <scope>NUCLEOTIDE SEQUENCE [LARGE SCALE GENOMIC DNA]</scope>
</reference>
<dbReference type="GO" id="GO:0031956">
    <property type="term" value="F:medium-chain fatty acid-CoA ligase activity"/>
    <property type="evidence" value="ECO:0007669"/>
    <property type="project" value="TreeGrafter"/>
</dbReference>
<keyword evidence="6" id="KW-0436">Ligase</keyword>
<dbReference type="Pfam" id="PF00501">
    <property type="entry name" value="AMP-binding"/>
    <property type="match status" value="1"/>
</dbReference>
<reference evidence="6" key="2">
    <citation type="submission" date="2025-08" db="UniProtKB">
        <authorList>
            <consortium name="RefSeq"/>
        </authorList>
    </citation>
    <scope>IDENTIFICATION</scope>
</reference>
<dbReference type="Pfam" id="PF13193">
    <property type="entry name" value="AMP-binding_C"/>
    <property type="match status" value="1"/>
</dbReference>
<protein>
    <submittedName>
        <fullName evidence="6">Malonate--CoA ligase ACSF3, mitochondrial</fullName>
    </submittedName>
</protein>
<dbReference type="Proteomes" id="UP001652582">
    <property type="component" value="Chromosome 2"/>
</dbReference>
<dbReference type="InterPro" id="IPR045851">
    <property type="entry name" value="AMP-bd_C_sf"/>
</dbReference>
<evidence type="ECO:0000313" key="6">
    <source>
        <dbReference type="RefSeq" id="XP_023951373.2"/>
    </source>
</evidence>
<keyword evidence="5" id="KW-1185">Reference proteome</keyword>
<dbReference type="GeneID" id="112055475"/>